<keyword evidence="2" id="KW-1185">Reference proteome</keyword>
<protein>
    <submittedName>
        <fullName evidence="1">Uncharacterized protein</fullName>
    </submittedName>
</protein>
<name>A0A2G7G828_9EURO</name>
<reference evidence="1 2" key="1">
    <citation type="submission" date="2017-05" db="EMBL/GenBank/DDBJ databases">
        <title>Genome sequence for an aflatoxigenic pathogen of Argentinian peanut, Aspergillus arachidicola.</title>
        <authorList>
            <person name="Moore G."/>
            <person name="Beltz S.B."/>
            <person name="Mack B.M."/>
        </authorList>
    </citation>
    <scope>NUCLEOTIDE SEQUENCE [LARGE SCALE GENOMIC DNA]</scope>
    <source>
        <strain evidence="1 2">CBS 117610</strain>
    </source>
</reference>
<organism evidence="1 2">
    <name type="scientific">Aspergillus arachidicola</name>
    <dbReference type="NCBI Taxonomy" id="656916"/>
    <lineage>
        <taxon>Eukaryota</taxon>
        <taxon>Fungi</taxon>
        <taxon>Dikarya</taxon>
        <taxon>Ascomycota</taxon>
        <taxon>Pezizomycotina</taxon>
        <taxon>Eurotiomycetes</taxon>
        <taxon>Eurotiomycetidae</taxon>
        <taxon>Eurotiales</taxon>
        <taxon>Aspergillaceae</taxon>
        <taxon>Aspergillus</taxon>
        <taxon>Aspergillus subgen. Circumdati</taxon>
    </lineage>
</organism>
<proteinExistence type="predicted"/>
<dbReference type="AlphaFoldDB" id="A0A2G7G828"/>
<dbReference type="EMBL" id="NEXV01000083">
    <property type="protein sequence ID" value="PIG88977.1"/>
    <property type="molecule type" value="Genomic_DNA"/>
</dbReference>
<dbReference type="Proteomes" id="UP000231358">
    <property type="component" value="Unassembled WGS sequence"/>
</dbReference>
<sequence>GIGIAYIELARHREAEDTSYESMIQEQYQNTIYAKASSPCSQWQRQGLCANWVDLELIEDVGWDHESEKENET</sequence>
<comment type="caution">
    <text evidence="1">The sequence shown here is derived from an EMBL/GenBank/DDBJ whole genome shotgun (WGS) entry which is preliminary data.</text>
</comment>
<feature type="non-terminal residue" evidence="1">
    <location>
        <position position="1"/>
    </location>
</feature>
<evidence type="ECO:0000313" key="1">
    <source>
        <dbReference type="EMBL" id="PIG88977.1"/>
    </source>
</evidence>
<accession>A0A2G7G828</accession>
<gene>
    <name evidence="1" type="ORF">AARAC_011456</name>
</gene>
<evidence type="ECO:0000313" key="2">
    <source>
        <dbReference type="Proteomes" id="UP000231358"/>
    </source>
</evidence>